<proteinExistence type="inferred from homology"/>
<keyword evidence="3" id="KW-0813">Transport</keyword>
<evidence type="ECO:0000256" key="6">
    <source>
        <dbReference type="ARBA" id="ARBA00022989"/>
    </source>
</evidence>
<evidence type="ECO:0000256" key="7">
    <source>
        <dbReference type="ARBA" id="ARBA00023136"/>
    </source>
</evidence>
<dbReference type="EMBL" id="JAHZIK010000335">
    <property type="protein sequence ID" value="MBW7455282.1"/>
    <property type="molecule type" value="Genomic_DNA"/>
</dbReference>
<accession>A0ABS7C309</accession>
<dbReference type="InterPro" id="IPR045863">
    <property type="entry name" value="CorA_TM1_TM2"/>
</dbReference>
<keyword evidence="11" id="KW-1185">Reference proteome</keyword>
<dbReference type="InterPro" id="IPR002523">
    <property type="entry name" value="MgTranspt_CorA/ZnTranspt_ZntB"/>
</dbReference>
<dbReference type="Pfam" id="PF01544">
    <property type="entry name" value="CorA"/>
    <property type="match status" value="1"/>
</dbReference>
<feature type="transmembrane region" description="Helical" evidence="9">
    <location>
        <begin position="294"/>
        <end position="313"/>
    </location>
</feature>
<keyword evidence="6 9" id="KW-1133">Transmembrane helix</keyword>
<keyword evidence="7 9" id="KW-0472">Membrane</keyword>
<evidence type="ECO:0000256" key="8">
    <source>
        <dbReference type="SAM" id="MobiDB-lite"/>
    </source>
</evidence>
<feature type="compositionally biased region" description="Basic residues" evidence="8">
    <location>
        <begin position="32"/>
        <end position="41"/>
    </location>
</feature>
<name>A0ABS7C309_9BACL</name>
<dbReference type="Gene3D" id="1.20.58.340">
    <property type="entry name" value="Magnesium transport protein CorA, transmembrane region"/>
    <property type="match status" value="1"/>
</dbReference>
<sequence length="400" mass="46526">MMMHRMLQFPANWEWHVLHKQRPDGAAGLGRRGSKSPSHHRTNSEPHADGSSSISIENSFFSNQNSNAQEDEQILREFKQAHPEMGNWVNETLQRSDHNHVMVSELEDGRPILCGTLMFQITEDYEDIKPFHFWMTNQKLVTLHSDYRLAIRMQLEPWSEKLERCQSAPEAFFVMLTYIGEILHRGLDTFETRLGELEQTMRHNNRTGLMNSIFERRFDLLHWSHLFIPIEEIYGAAKEAFLDEVMEKEEFKRFEFKVLRIRQLLEHYAVEIDTLLMMDDSISTFRGNDIMKTLTIFTTLFAPATVIGAIWGMNFDIIPYAHNTWGFIGASLLIAIMTLLVYWWLWHKGWTGDLLYARKPKQIIKSSGGTLTETRSGSQGGTETLRRSSTPSRSSHRTKN</sequence>
<evidence type="ECO:0000256" key="1">
    <source>
        <dbReference type="ARBA" id="ARBA00004651"/>
    </source>
</evidence>
<dbReference type="SUPFAM" id="SSF144083">
    <property type="entry name" value="Magnesium transport protein CorA, transmembrane region"/>
    <property type="match status" value="1"/>
</dbReference>
<dbReference type="SUPFAM" id="SSF143865">
    <property type="entry name" value="CorA soluble domain-like"/>
    <property type="match status" value="1"/>
</dbReference>
<feature type="transmembrane region" description="Helical" evidence="9">
    <location>
        <begin position="325"/>
        <end position="345"/>
    </location>
</feature>
<comment type="subcellular location">
    <subcellularLocation>
        <location evidence="1">Cell membrane</location>
        <topology evidence="1">Multi-pass membrane protein</topology>
    </subcellularLocation>
</comment>
<dbReference type="PANTHER" id="PTHR46494">
    <property type="entry name" value="CORA FAMILY METAL ION TRANSPORTER (EUROFUNG)"/>
    <property type="match status" value="1"/>
</dbReference>
<dbReference type="Proteomes" id="UP001519887">
    <property type="component" value="Unassembled WGS sequence"/>
</dbReference>
<feature type="region of interest" description="Disordered" evidence="8">
    <location>
        <begin position="368"/>
        <end position="400"/>
    </location>
</feature>
<dbReference type="CDD" id="cd12821">
    <property type="entry name" value="EcCorA_ZntB-like"/>
    <property type="match status" value="1"/>
</dbReference>
<dbReference type="RefSeq" id="WP_210045187.1">
    <property type="nucleotide sequence ID" value="NZ_JBHLVU010000013.1"/>
</dbReference>
<evidence type="ECO:0000256" key="2">
    <source>
        <dbReference type="ARBA" id="ARBA00009765"/>
    </source>
</evidence>
<organism evidence="10 11">
    <name type="scientific">Paenibacillus sepulcri</name>
    <dbReference type="NCBI Taxonomy" id="359917"/>
    <lineage>
        <taxon>Bacteria</taxon>
        <taxon>Bacillati</taxon>
        <taxon>Bacillota</taxon>
        <taxon>Bacilli</taxon>
        <taxon>Bacillales</taxon>
        <taxon>Paenibacillaceae</taxon>
        <taxon>Paenibacillus</taxon>
    </lineage>
</organism>
<reference evidence="10 11" key="1">
    <citation type="submission" date="2021-07" db="EMBL/GenBank/DDBJ databases">
        <title>Paenibacillus radiodurans sp. nov., isolated from the southeastern edge of Tengger Desert.</title>
        <authorList>
            <person name="Zhang G."/>
        </authorList>
    </citation>
    <scope>NUCLEOTIDE SEQUENCE [LARGE SCALE GENOMIC DNA]</scope>
    <source>
        <strain evidence="10 11">CCM 7311</strain>
    </source>
</reference>
<feature type="compositionally biased region" description="Polar residues" evidence="8">
    <location>
        <begin position="368"/>
        <end position="377"/>
    </location>
</feature>
<dbReference type="PANTHER" id="PTHR46494:SF2">
    <property type="entry name" value="MAGNESIUM TRANSPORT PROTEIN CORA"/>
    <property type="match status" value="1"/>
</dbReference>
<evidence type="ECO:0000256" key="5">
    <source>
        <dbReference type="ARBA" id="ARBA00022692"/>
    </source>
</evidence>
<evidence type="ECO:0000256" key="4">
    <source>
        <dbReference type="ARBA" id="ARBA00022475"/>
    </source>
</evidence>
<feature type="region of interest" description="Disordered" evidence="8">
    <location>
        <begin position="24"/>
        <end position="57"/>
    </location>
</feature>
<protein>
    <submittedName>
        <fullName evidence="10">Magnesium transporter CorA family protein</fullName>
    </submittedName>
</protein>
<evidence type="ECO:0000313" key="11">
    <source>
        <dbReference type="Proteomes" id="UP001519887"/>
    </source>
</evidence>
<comment type="similarity">
    <text evidence="2">Belongs to the CorA metal ion transporter (MIT) (TC 1.A.35) family.</text>
</comment>
<evidence type="ECO:0000256" key="9">
    <source>
        <dbReference type="SAM" id="Phobius"/>
    </source>
</evidence>
<gene>
    <name evidence="10" type="ORF">K0U00_14750</name>
</gene>
<evidence type="ECO:0000313" key="10">
    <source>
        <dbReference type="EMBL" id="MBW7455282.1"/>
    </source>
</evidence>
<dbReference type="InterPro" id="IPR045861">
    <property type="entry name" value="CorA_cytoplasmic_dom"/>
</dbReference>
<comment type="caution">
    <text evidence="10">The sequence shown here is derived from an EMBL/GenBank/DDBJ whole genome shotgun (WGS) entry which is preliminary data.</text>
</comment>
<keyword evidence="4" id="KW-1003">Cell membrane</keyword>
<keyword evidence="5 9" id="KW-0812">Transmembrane</keyword>
<evidence type="ECO:0000256" key="3">
    <source>
        <dbReference type="ARBA" id="ARBA00022448"/>
    </source>
</evidence>